<reference evidence="2 3" key="1">
    <citation type="submission" date="2020-11" db="EMBL/GenBank/DDBJ databases">
        <title>Fusibacter basophilias sp. nov.</title>
        <authorList>
            <person name="Qiu D."/>
        </authorList>
    </citation>
    <scope>NUCLEOTIDE SEQUENCE [LARGE SCALE GENOMIC DNA]</scope>
    <source>
        <strain evidence="2 3">Q10-2</strain>
    </source>
</reference>
<keyword evidence="3" id="KW-1185">Reference proteome</keyword>
<feature type="transmembrane region" description="Helical" evidence="1">
    <location>
        <begin position="26"/>
        <end position="52"/>
    </location>
</feature>
<gene>
    <name evidence="2" type="ORF">ISU02_14350</name>
</gene>
<proteinExistence type="predicted"/>
<dbReference type="EMBL" id="JADKNH010000008">
    <property type="protein sequence ID" value="MBF4694299.1"/>
    <property type="molecule type" value="Genomic_DNA"/>
</dbReference>
<accession>A0ABR9ZV05</accession>
<comment type="caution">
    <text evidence="2">The sequence shown here is derived from an EMBL/GenBank/DDBJ whole genome shotgun (WGS) entry which is preliminary data.</text>
</comment>
<evidence type="ECO:0000256" key="1">
    <source>
        <dbReference type="SAM" id="Phobius"/>
    </source>
</evidence>
<dbReference type="Proteomes" id="UP000614200">
    <property type="component" value="Unassembled WGS sequence"/>
</dbReference>
<keyword evidence="1" id="KW-0812">Transmembrane</keyword>
<evidence type="ECO:0000313" key="2">
    <source>
        <dbReference type="EMBL" id="MBF4694299.1"/>
    </source>
</evidence>
<evidence type="ECO:0000313" key="3">
    <source>
        <dbReference type="Proteomes" id="UP000614200"/>
    </source>
</evidence>
<keyword evidence="1" id="KW-0472">Membrane</keyword>
<feature type="transmembrane region" description="Helical" evidence="1">
    <location>
        <begin position="64"/>
        <end position="86"/>
    </location>
</feature>
<sequence>MYNSYDEGGKGLTTQLYNHIVEHNRVYSLVALSLMVLKLEIIGVPILLILLIIDFKESESKVKFILSALVTTLILGIVFLLLFFGAPALDHYLFTHQLYPC</sequence>
<name>A0ABR9ZV05_9FIRM</name>
<protein>
    <submittedName>
        <fullName evidence="2">Uncharacterized protein</fullName>
    </submittedName>
</protein>
<organism evidence="2 3">
    <name type="scientific">Fusibacter ferrireducens</name>
    <dbReference type="NCBI Taxonomy" id="2785058"/>
    <lineage>
        <taxon>Bacteria</taxon>
        <taxon>Bacillati</taxon>
        <taxon>Bacillota</taxon>
        <taxon>Clostridia</taxon>
        <taxon>Eubacteriales</taxon>
        <taxon>Eubacteriales Family XII. Incertae Sedis</taxon>
        <taxon>Fusibacter</taxon>
    </lineage>
</organism>
<keyword evidence="1" id="KW-1133">Transmembrane helix</keyword>